<proteinExistence type="predicted"/>
<dbReference type="EMBL" id="VVIM01000010">
    <property type="protein sequence ID" value="KAB0792394.1"/>
    <property type="molecule type" value="Genomic_DNA"/>
</dbReference>
<dbReference type="InParanoid" id="A0A1Y1N6Z8"/>
<keyword evidence="1" id="KW-0732">Signal</keyword>
<dbReference type="InterPro" id="IPR006170">
    <property type="entry name" value="PBP/GOBP"/>
</dbReference>
<reference evidence="2" key="1">
    <citation type="journal article" date="2016" name="Sci. Rep.">
        <title>Molecular characterization of firefly nuptial gifts: a multi-omics approach sheds light on postcopulatory sexual selection.</title>
        <authorList>
            <person name="Al-Wathiqui N."/>
            <person name="Fallon T.R."/>
            <person name="South A."/>
            <person name="Weng J.K."/>
            <person name="Lewis S.M."/>
        </authorList>
    </citation>
    <scope>NUCLEOTIDE SEQUENCE</scope>
</reference>
<evidence type="ECO:0000313" key="2">
    <source>
        <dbReference type="EMBL" id="JAV93694.1"/>
    </source>
</evidence>
<feature type="chain" id="PRO_5036029934" evidence="1">
    <location>
        <begin position="20"/>
        <end position="143"/>
    </location>
</feature>
<dbReference type="GO" id="GO:0005549">
    <property type="term" value="F:odorant binding"/>
    <property type="evidence" value="ECO:0007669"/>
    <property type="project" value="InterPro"/>
</dbReference>
<dbReference type="Gene3D" id="1.10.238.20">
    <property type="entry name" value="Pheromone/general odorant binding protein domain"/>
    <property type="match status" value="1"/>
</dbReference>
<dbReference type="CDD" id="cd23992">
    <property type="entry name" value="PBP_GOBP"/>
    <property type="match status" value="1"/>
</dbReference>
<evidence type="ECO:0000256" key="1">
    <source>
        <dbReference type="SAM" id="SignalP"/>
    </source>
</evidence>
<evidence type="ECO:0000313" key="4">
    <source>
        <dbReference type="Proteomes" id="UP000327044"/>
    </source>
</evidence>
<keyword evidence="4" id="KW-1185">Reference proteome</keyword>
<name>A0A1Y1N6Z8_PHOPY</name>
<feature type="signal peptide" evidence="1">
    <location>
        <begin position="1"/>
        <end position="19"/>
    </location>
</feature>
<reference evidence="3 4" key="2">
    <citation type="journal article" date="2018" name="Elife">
        <title>Firefly genomes illuminate parallel origins of bioluminescence in beetles.</title>
        <authorList>
            <person name="Fallon T.R."/>
            <person name="Lower S.E."/>
            <person name="Chang C.H."/>
            <person name="Bessho-Uehara M."/>
            <person name="Martin G.J."/>
            <person name="Bewick A.J."/>
            <person name="Behringer M."/>
            <person name="Debat H.J."/>
            <person name="Wong I."/>
            <person name="Day J.C."/>
            <person name="Suvorov A."/>
            <person name="Silva C.J."/>
            <person name="Stanger-Hall K.F."/>
            <person name="Hall D.W."/>
            <person name="Schmitz R.J."/>
            <person name="Nelson D.R."/>
            <person name="Lewis S.M."/>
            <person name="Shigenobu S."/>
            <person name="Bybee S.M."/>
            <person name="Larracuente A.M."/>
            <person name="Oba Y."/>
            <person name="Weng J.K."/>
        </authorList>
    </citation>
    <scope>NUCLEOTIDE SEQUENCE [LARGE SCALE GENOMIC DNA]</scope>
    <source>
        <strain evidence="3">1611_PpyrPB1</strain>
        <tissue evidence="3">Whole body</tissue>
    </source>
</reference>
<dbReference type="SUPFAM" id="SSF47565">
    <property type="entry name" value="Insect pheromone/odorant-binding proteins"/>
    <property type="match status" value="1"/>
</dbReference>
<gene>
    <name evidence="3" type="ORF">PPYR_14353</name>
</gene>
<dbReference type="OrthoDB" id="6741374at2759"/>
<organism evidence="2">
    <name type="scientific">Photinus pyralis</name>
    <name type="common">Common eastern firefly</name>
    <name type="synonym">Lampyris pyralis</name>
    <dbReference type="NCBI Taxonomy" id="7054"/>
    <lineage>
        <taxon>Eukaryota</taxon>
        <taxon>Metazoa</taxon>
        <taxon>Ecdysozoa</taxon>
        <taxon>Arthropoda</taxon>
        <taxon>Hexapoda</taxon>
        <taxon>Insecta</taxon>
        <taxon>Pterygota</taxon>
        <taxon>Neoptera</taxon>
        <taxon>Endopterygota</taxon>
        <taxon>Coleoptera</taxon>
        <taxon>Polyphaga</taxon>
        <taxon>Elateriformia</taxon>
        <taxon>Elateroidea</taxon>
        <taxon>Lampyridae</taxon>
        <taxon>Lampyrinae</taxon>
        <taxon>Photinus</taxon>
    </lineage>
</organism>
<reference evidence="3" key="3">
    <citation type="submission" date="2019-08" db="EMBL/GenBank/DDBJ databases">
        <authorList>
            <consortium name="Photinus pyralis genome working group"/>
            <person name="Fallon T.R."/>
            <person name="Sander Lower S.E."/>
            <person name="Weng J.-K."/>
        </authorList>
    </citation>
    <scope>NUCLEOTIDE SEQUENCE</scope>
    <source>
        <strain evidence="3">1611_PpyrPB1</strain>
        <tissue evidence="3">Whole body</tissue>
    </source>
</reference>
<protein>
    <submittedName>
        <fullName evidence="2">Uncharacterized protein</fullName>
    </submittedName>
</protein>
<dbReference type="Proteomes" id="UP000327044">
    <property type="component" value="Unassembled WGS sequence"/>
</dbReference>
<sequence>MYAAVRFLTILCAVHQVFSNEERNYWGDPISVECIEEVHFDKTILPTVMDKDFYIVSTDPSVFELFRCMFEKLKMVQDGKFVKDEIVRYVEKGPVRFLKPNADNPNKIALEAYEGCKSLEGDGIGQQAVNMRNCIIREIYKYK</sequence>
<dbReference type="InterPro" id="IPR036728">
    <property type="entry name" value="PBP_GOBP_sf"/>
</dbReference>
<evidence type="ECO:0000313" key="3">
    <source>
        <dbReference type="EMBL" id="KAB0792394.1"/>
    </source>
</evidence>
<dbReference type="EMBL" id="GEZM01010943">
    <property type="protein sequence ID" value="JAV93694.1"/>
    <property type="molecule type" value="Transcribed_RNA"/>
</dbReference>
<dbReference type="Pfam" id="PF01395">
    <property type="entry name" value="PBP_GOBP"/>
    <property type="match status" value="1"/>
</dbReference>
<accession>A0A1Y1N6Z8</accession>
<dbReference type="AlphaFoldDB" id="A0A1Y1N6Z8"/>